<sequence length="1008" mass="100276">MGNVTVDFTNVLTATDPLGAGLVLSEFPQVTPIPFVASATWNQLLTNLAPGHMRASLAWYGGNPGYGAGGSSRAPGTAAALVKAIKASGAVPLISFNGDTDDNNFWPNDGGSLVSYFNAGGGRNGGPVKYWSIGNEAKSPNAGGSAYNLNATGQGSARATLAAMLAADPTICVGAPAASFWDTSFLSWAAANLPGLGGLSYHAYDALDTQGNDNGHGGFYDTAEYYNQTGTMRGYKSGILYGVEELNVNFDTKAAATVAFASSWKNTCWIADVLGQVLSSGAHPTVYSDTNDPGLSIISNGTNGAPYPYGTPMPAYWGIGIWTGMNSQFMRYSNNFVHASTTYTNTSVSVYACDNGKIIAINKDTASHPLTIALTIPTGTTSGTYNVWASNANSPTSAITRVVNNAQFSGSTINYTIPAQTAISIDVTASGLVGNPGGGGGGGGSIVTSSSTLSVVQSSTGTVAISLSAAPVVNVTATITRTAGNTGLSVSSGGTLTFTPANYATPQNVTFTADASSTGAATFTVSTPSGSGYPNTTITVTETSSGGGGGGGGGGGSALLSQDYESGTNGTTITTGNSGGTGRNAWDLVSATNGATVQYSSAQAANGALSGAYTTSGTAGVAYTQWSSSSVGSQPVIYGRTYVYLTANPTTDTNIVEFWNGGTFGGGVMIANSGQLRLQNASFGEIGGGPTMPTGQWFRLEWTINAGAPGVASATVNWYNSPNGTAVSGTVTDTGGQYGTSGVISETHWGWCSSHASQPTMYLDNAALSTTGPLGPVGAPPAVMVTNPGPQTGTVGTSLSLSITATGSSLTYTASGLPAGLSISSTTGAISGTPTTAGAYSVTVTATDPSSNSANATFTWTIANAAGGGTPGTIPAITVTATAGGNASAGILLRVLALNNAALPAFPVPPNIASQSATGAHEATIIPALTGSLALAAEINFPATAAAPVAAAGNTAIDSVSDTVSSTTQDYGYGTFQSTATLTAGTPFTAGSTDAAAGGVAVLEIQPA</sequence>
<dbReference type="OrthoDB" id="177947at2"/>
<dbReference type="AlphaFoldDB" id="A0A6P2BRH9"/>
<feature type="domain" description="Dystroglycan-type cadherin-like" evidence="1">
    <location>
        <begin position="783"/>
        <end position="869"/>
    </location>
</feature>
<dbReference type="InterPro" id="IPR013783">
    <property type="entry name" value="Ig-like_fold"/>
</dbReference>
<evidence type="ECO:0000313" key="3">
    <source>
        <dbReference type="Proteomes" id="UP000460272"/>
    </source>
</evidence>
<reference evidence="2 3" key="1">
    <citation type="submission" date="2018-11" db="EMBL/GenBank/DDBJ databases">
        <title>Trebonia kvetii gen.nov., sp.nov., a novel acidophilic actinobacterium, and proposal of the new actinobacterial family Treboniaceae fam. nov.</title>
        <authorList>
            <person name="Rapoport D."/>
            <person name="Sagova-Mareckova M."/>
            <person name="Sedlacek I."/>
            <person name="Provaznik J."/>
            <person name="Kralova S."/>
            <person name="Pavlinic D."/>
            <person name="Benes V."/>
            <person name="Kopecky J."/>
        </authorList>
    </citation>
    <scope>NUCLEOTIDE SEQUENCE [LARGE SCALE GENOMIC DNA]</scope>
    <source>
        <strain evidence="2 3">15Tr583</strain>
    </source>
</reference>
<dbReference type="GO" id="GO:0016020">
    <property type="term" value="C:membrane"/>
    <property type="evidence" value="ECO:0007669"/>
    <property type="project" value="InterPro"/>
</dbReference>
<comment type="caution">
    <text evidence="2">The sequence shown here is derived from an EMBL/GenBank/DDBJ whole genome shotgun (WGS) entry which is preliminary data.</text>
</comment>
<dbReference type="InterPro" id="IPR006644">
    <property type="entry name" value="Cadg"/>
</dbReference>
<gene>
    <name evidence="2" type="ORF">EAS64_33910</name>
</gene>
<proteinExistence type="predicted"/>
<dbReference type="SMART" id="SM00736">
    <property type="entry name" value="CADG"/>
    <property type="match status" value="1"/>
</dbReference>
<dbReference type="InterPro" id="IPR013780">
    <property type="entry name" value="Glyco_hydro_b"/>
</dbReference>
<dbReference type="Gene3D" id="2.60.40.1180">
    <property type="entry name" value="Golgi alpha-mannosidase II"/>
    <property type="match status" value="1"/>
</dbReference>
<dbReference type="Gene3D" id="2.60.40.10">
    <property type="entry name" value="Immunoglobulins"/>
    <property type="match status" value="1"/>
</dbReference>
<dbReference type="InterPro" id="IPR017853">
    <property type="entry name" value="GH"/>
</dbReference>
<dbReference type="SUPFAM" id="SSF51445">
    <property type="entry name" value="(Trans)glycosidases"/>
    <property type="match status" value="1"/>
</dbReference>
<dbReference type="Gene3D" id="3.20.20.80">
    <property type="entry name" value="Glycosidases"/>
    <property type="match status" value="1"/>
</dbReference>
<accession>A0A6P2BRH9</accession>
<evidence type="ECO:0000259" key="1">
    <source>
        <dbReference type="SMART" id="SM00736"/>
    </source>
</evidence>
<organism evidence="2 3">
    <name type="scientific">Trebonia kvetii</name>
    <dbReference type="NCBI Taxonomy" id="2480626"/>
    <lineage>
        <taxon>Bacteria</taxon>
        <taxon>Bacillati</taxon>
        <taxon>Actinomycetota</taxon>
        <taxon>Actinomycetes</taxon>
        <taxon>Streptosporangiales</taxon>
        <taxon>Treboniaceae</taxon>
        <taxon>Trebonia</taxon>
    </lineage>
</organism>
<dbReference type="Proteomes" id="UP000460272">
    <property type="component" value="Unassembled WGS sequence"/>
</dbReference>
<dbReference type="RefSeq" id="WP_145859706.1">
    <property type="nucleotide sequence ID" value="NZ_RPFW01000007.1"/>
</dbReference>
<keyword evidence="3" id="KW-1185">Reference proteome</keyword>
<name>A0A6P2BRH9_9ACTN</name>
<dbReference type="SUPFAM" id="SSF49313">
    <property type="entry name" value="Cadherin-like"/>
    <property type="match status" value="1"/>
</dbReference>
<dbReference type="Gene3D" id="2.60.120.200">
    <property type="match status" value="1"/>
</dbReference>
<evidence type="ECO:0000313" key="2">
    <source>
        <dbReference type="EMBL" id="TVZ01277.1"/>
    </source>
</evidence>
<protein>
    <recommendedName>
        <fullName evidence="1">Dystroglycan-type cadherin-like domain-containing protein</fullName>
    </recommendedName>
</protein>
<dbReference type="EMBL" id="RPFW01000007">
    <property type="protein sequence ID" value="TVZ01277.1"/>
    <property type="molecule type" value="Genomic_DNA"/>
</dbReference>
<dbReference type="GO" id="GO:0005975">
    <property type="term" value="P:carbohydrate metabolic process"/>
    <property type="evidence" value="ECO:0007669"/>
    <property type="project" value="UniProtKB-ARBA"/>
</dbReference>
<dbReference type="Pfam" id="PF05345">
    <property type="entry name" value="He_PIG"/>
    <property type="match status" value="1"/>
</dbReference>
<dbReference type="GO" id="GO:0005509">
    <property type="term" value="F:calcium ion binding"/>
    <property type="evidence" value="ECO:0007669"/>
    <property type="project" value="InterPro"/>
</dbReference>
<dbReference type="InterPro" id="IPR015919">
    <property type="entry name" value="Cadherin-like_sf"/>
</dbReference>